<dbReference type="GO" id="GO:0008270">
    <property type="term" value="F:zinc ion binding"/>
    <property type="evidence" value="ECO:0007669"/>
    <property type="project" value="UniProtKB-KW"/>
</dbReference>
<evidence type="ECO:0000256" key="1">
    <source>
        <dbReference type="PROSITE-ProRule" id="PRU00024"/>
    </source>
</evidence>
<feature type="domain" description="B box-type" evidence="3">
    <location>
        <begin position="1"/>
        <end position="41"/>
    </location>
</feature>
<keyword evidence="5" id="KW-1185">Reference proteome</keyword>
<name>A0AAD9MRF8_9ANNE</name>
<proteinExistence type="predicted"/>
<evidence type="ECO:0000313" key="5">
    <source>
        <dbReference type="Proteomes" id="UP001208570"/>
    </source>
</evidence>
<dbReference type="EMBL" id="JAODUP010001399">
    <property type="protein sequence ID" value="KAK2140304.1"/>
    <property type="molecule type" value="Genomic_DNA"/>
</dbReference>
<feature type="coiled-coil region" evidence="2">
    <location>
        <begin position="81"/>
        <end position="108"/>
    </location>
</feature>
<keyword evidence="1" id="KW-0479">Metal-binding</keyword>
<keyword evidence="1" id="KW-0863">Zinc-finger</keyword>
<keyword evidence="2" id="KW-0175">Coiled coil</keyword>
<dbReference type="AlphaFoldDB" id="A0AAD9MRF8"/>
<dbReference type="Proteomes" id="UP001208570">
    <property type="component" value="Unassembled WGS sequence"/>
</dbReference>
<accession>A0AAD9MRF8</accession>
<evidence type="ECO:0000256" key="2">
    <source>
        <dbReference type="SAM" id="Coils"/>
    </source>
</evidence>
<protein>
    <recommendedName>
        <fullName evidence="3">B box-type domain-containing protein</fullName>
    </recommendedName>
</protein>
<keyword evidence="1" id="KW-0862">Zinc</keyword>
<reference evidence="4" key="1">
    <citation type="journal article" date="2023" name="Mol. Biol. Evol.">
        <title>Third-Generation Sequencing Reveals the Adaptive Role of the Epigenome in Three Deep-Sea Polychaetes.</title>
        <authorList>
            <person name="Perez M."/>
            <person name="Aroh O."/>
            <person name="Sun Y."/>
            <person name="Lan Y."/>
            <person name="Juniper S.K."/>
            <person name="Young C.R."/>
            <person name="Angers B."/>
            <person name="Qian P.Y."/>
        </authorList>
    </citation>
    <scope>NUCLEOTIDE SEQUENCE</scope>
    <source>
        <strain evidence="4">P08H-3</strain>
    </source>
</reference>
<organism evidence="4 5">
    <name type="scientific">Paralvinella palmiformis</name>
    <dbReference type="NCBI Taxonomy" id="53620"/>
    <lineage>
        <taxon>Eukaryota</taxon>
        <taxon>Metazoa</taxon>
        <taxon>Spiralia</taxon>
        <taxon>Lophotrochozoa</taxon>
        <taxon>Annelida</taxon>
        <taxon>Polychaeta</taxon>
        <taxon>Sedentaria</taxon>
        <taxon>Canalipalpata</taxon>
        <taxon>Terebellida</taxon>
        <taxon>Terebelliformia</taxon>
        <taxon>Alvinellidae</taxon>
        <taxon>Paralvinella</taxon>
    </lineage>
</organism>
<dbReference type="PROSITE" id="PS50119">
    <property type="entry name" value="ZF_BBOX"/>
    <property type="match status" value="1"/>
</dbReference>
<evidence type="ECO:0000259" key="3">
    <source>
        <dbReference type="PROSITE" id="PS50119"/>
    </source>
</evidence>
<gene>
    <name evidence="4" type="ORF">LSH36_1400g00000</name>
</gene>
<dbReference type="SUPFAM" id="SSF57845">
    <property type="entry name" value="B-box zinc-binding domain"/>
    <property type="match status" value="1"/>
</dbReference>
<dbReference type="InterPro" id="IPR000315">
    <property type="entry name" value="Znf_B-box"/>
</dbReference>
<comment type="caution">
    <text evidence="4">The sequence shown here is derived from an EMBL/GenBank/DDBJ whole genome shotgun (WGS) entry which is preliminary data.</text>
</comment>
<sequence length="128" mass="15186">MKHIICEKHEQHIEAFCVICSHGVCLTCQLADRYKHKVYNLTFEDGEINDDMIYELNEKDQLADDIHKRNKSRKQHFNIKIDHHTRVIDELTRQYASLNCDLQERQDEVNAELEKSTTLMEKSKKSII</sequence>
<evidence type="ECO:0000313" key="4">
    <source>
        <dbReference type="EMBL" id="KAK2140304.1"/>
    </source>
</evidence>